<comment type="caution">
    <text evidence="5">The sequence shown here is derived from an EMBL/GenBank/DDBJ whole genome shotgun (WGS) entry which is preliminary data.</text>
</comment>
<gene>
    <name evidence="5" type="ORF">L9F63_014979</name>
</gene>
<evidence type="ECO:0008006" key="7">
    <source>
        <dbReference type="Google" id="ProtNLM"/>
    </source>
</evidence>
<dbReference type="PANTHER" id="PTHR24369">
    <property type="entry name" value="ANTIGEN BSP, PUTATIVE-RELATED"/>
    <property type="match status" value="1"/>
</dbReference>
<proteinExistence type="predicted"/>
<evidence type="ECO:0000313" key="6">
    <source>
        <dbReference type="Proteomes" id="UP001233999"/>
    </source>
</evidence>
<reference evidence="5" key="1">
    <citation type="journal article" date="2023" name="IScience">
        <title>Live-bearing cockroach genome reveals convergent evolutionary mechanisms linked to viviparity in insects and beyond.</title>
        <authorList>
            <person name="Fouks B."/>
            <person name="Harrison M.C."/>
            <person name="Mikhailova A.A."/>
            <person name="Marchal E."/>
            <person name="English S."/>
            <person name="Carruthers M."/>
            <person name="Jennings E.C."/>
            <person name="Chiamaka E.L."/>
            <person name="Frigard R.A."/>
            <person name="Pippel M."/>
            <person name="Attardo G.M."/>
            <person name="Benoit J.B."/>
            <person name="Bornberg-Bauer E."/>
            <person name="Tobe S.S."/>
        </authorList>
    </citation>
    <scope>NUCLEOTIDE SEQUENCE</scope>
    <source>
        <strain evidence="5">Stay&amp;Tobe</strain>
    </source>
</reference>
<evidence type="ECO:0000256" key="1">
    <source>
        <dbReference type="ARBA" id="ARBA00022614"/>
    </source>
</evidence>
<dbReference type="InterPro" id="IPR032675">
    <property type="entry name" value="LRR_dom_sf"/>
</dbReference>
<evidence type="ECO:0000256" key="4">
    <source>
        <dbReference type="SAM" id="SignalP"/>
    </source>
</evidence>
<dbReference type="Gene3D" id="3.80.10.10">
    <property type="entry name" value="Ribonuclease Inhibitor"/>
    <property type="match status" value="2"/>
</dbReference>
<reference evidence="5" key="2">
    <citation type="submission" date="2023-05" db="EMBL/GenBank/DDBJ databases">
        <authorList>
            <person name="Fouks B."/>
        </authorList>
    </citation>
    <scope>NUCLEOTIDE SEQUENCE</scope>
    <source>
        <strain evidence="5">Stay&amp;Tobe</strain>
        <tissue evidence="5">Testes</tissue>
    </source>
</reference>
<dbReference type="AlphaFoldDB" id="A0AAD8EK20"/>
<organism evidence="5 6">
    <name type="scientific">Diploptera punctata</name>
    <name type="common">Pacific beetle cockroach</name>
    <dbReference type="NCBI Taxonomy" id="6984"/>
    <lineage>
        <taxon>Eukaryota</taxon>
        <taxon>Metazoa</taxon>
        <taxon>Ecdysozoa</taxon>
        <taxon>Arthropoda</taxon>
        <taxon>Hexapoda</taxon>
        <taxon>Insecta</taxon>
        <taxon>Pterygota</taxon>
        <taxon>Neoptera</taxon>
        <taxon>Polyneoptera</taxon>
        <taxon>Dictyoptera</taxon>
        <taxon>Blattodea</taxon>
        <taxon>Blaberoidea</taxon>
        <taxon>Blaberidae</taxon>
        <taxon>Diplopterinae</taxon>
        <taxon>Diploptera</taxon>
    </lineage>
</organism>
<keyword evidence="6" id="KW-1185">Reference proteome</keyword>
<dbReference type="SMART" id="SM00369">
    <property type="entry name" value="LRR_TYP"/>
    <property type="match status" value="8"/>
</dbReference>
<sequence>MLIILVLAMVFTPSRPLECPTQCRCSNYKTWCKFSRLYKLPSQLPDTTQLLSIHYDDIKILNTSMVTRSGLRNLTHLELNKVQLQQIEPGSFKDMNLLEKLIITNNNISELHADTFKYLNNLHYLKLRGNIVTPLQNRVLSHLVNIRYLYLHDCVIYFPTNISNSVIKSSNCGPIKSPGVLELDDRYNIKNSIDFRTFHHLCSFTHIIISSFSSQHITKDAFLGPSSVTDLQLRHVSFGIVTNVFSGLEKLIKLQFISARLYDIEIGAFENLTLLKYLKLSDNNLIKISSGMFRGLRSLKVLKLDHTHISTLENNGFEGLQSLESLSLDHCRLHSIANDTFIALTYLKELFISSNNMKQIDADAFNGLNQIKTIDLITHYSYNIISFKNNSFSKLKTIGFVNLFGLFKYFQKTYQTV</sequence>
<protein>
    <recommendedName>
        <fullName evidence="7">LRRNT domain-containing protein</fullName>
    </recommendedName>
</protein>
<keyword evidence="3" id="KW-0677">Repeat</keyword>
<evidence type="ECO:0000256" key="2">
    <source>
        <dbReference type="ARBA" id="ARBA00022729"/>
    </source>
</evidence>
<dbReference type="Proteomes" id="UP001233999">
    <property type="component" value="Unassembled WGS sequence"/>
</dbReference>
<dbReference type="SUPFAM" id="SSF52058">
    <property type="entry name" value="L domain-like"/>
    <property type="match status" value="1"/>
</dbReference>
<keyword evidence="2 4" id="KW-0732">Signal</keyword>
<dbReference type="Pfam" id="PF13855">
    <property type="entry name" value="LRR_8"/>
    <property type="match status" value="2"/>
</dbReference>
<feature type="signal peptide" evidence="4">
    <location>
        <begin position="1"/>
        <end position="16"/>
    </location>
</feature>
<dbReference type="GO" id="GO:0005886">
    <property type="term" value="C:plasma membrane"/>
    <property type="evidence" value="ECO:0007669"/>
    <property type="project" value="TreeGrafter"/>
</dbReference>
<accession>A0AAD8EK20</accession>
<dbReference type="EMBL" id="JASPKZ010003437">
    <property type="protein sequence ID" value="KAJ9593470.1"/>
    <property type="molecule type" value="Genomic_DNA"/>
</dbReference>
<dbReference type="InterPro" id="IPR050541">
    <property type="entry name" value="LRR_TM_domain-containing"/>
</dbReference>
<evidence type="ECO:0000256" key="3">
    <source>
        <dbReference type="ARBA" id="ARBA00022737"/>
    </source>
</evidence>
<evidence type="ECO:0000313" key="5">
    <source>
        <dbReference type="EMBL" id="KAJ9593470.1"/>
    </source>
</evidence>
<dbReference type="PANTHER" id="PTHR24369:SF210">
    <property type="entry name" value="CHAOPTIN-RELATED"/>
    <property type="match status" value="1"/>
</dbReference>
<keyword evidence="1" id="KW-0433">Leucine-rich repeat</keyword>
<dbReference type="InterPro" id="IPR001611">
    <property type="entry name" value="Leu-rich_rpt"/>
</dbReference>
<dbReference type="InterPro" id="IPR003591">
    <property type="entry name" value="Leu-rich_rpt_typical-subtyp"/>
</dbReference>
<feature type="chain" id="PRO_5041990759" description="LRRNT domain-containing protein" evidence="4">
    <location>
        <begin position="17"/>
        <end position="417"/>
    </location>
</feature>
<name>A0AAD8EK20_DIPPU</name>